<sequence length="157" mass="17493">MKAASLSPDNKQQSITLQGIFPDLGQVSSYDKLRLIRVLAEAEELEISEKIFPFEQGKTYSLPTPYDTFGAGGMLMRTLKGLKTDEHAGEALHQADESMNRVSLRSDLEIKLKFNDPVIPAWKPGSSAMDGTSITRKYLLLDSRLRGNDAFFKLVAR</sequence>
<protein>
    <submittedName>
        <fullName evidence="1">Uncharacterized protein</fullName>
    </submittedName>
</protein>
<dbReference type="AlphaFoldDB" id="A0A450WF14"/>
<accession>A0A450WF14</accession>
<gene>
    <name evidence="1" type="ORF">BECKLPF1236B_GA0070989_108112</name>
</gene>
<organism evidence="1">
    <name type="scientific">Candidatus Kentrum sp. LPFa</name>
    <dbReference type="NCBI Taxonomy" id="2126335"/>
    <lineage>
        <taxon>Bacteria</taxon>
        <taxon>Pseudomonadati</taxon>
        <taxon>Pseudomonadota</taxon>
        <taxon>Gammaproteobacteria</taxon>
        <taxon>Candidatus Kentrum</taxon>
    </lineage>
</organism>
<evidence type="ECO:0000313" key="1">
    <source>
        <dbReference type="EMBL" id="VFK15630.1"/>
    </source>
</evidence>
<reference evidence="1" key="1">
    <citation type="submission" date="2019-02" db="EMBL/GenBank/DDBJ databases">
        <authorList>
            <person name="Gruber-Vodicka R. H."/>
            <person name="Seah K. B. B."/>
        </authorList>
    </citation>
    <scope>NUCLEOTIDE SEQUENCE</scope>
    <source>
        <strain evidence="1">BECK_S313</strain>
    </source>
</reference>
<dbReference type="EMBL" id="CAADFK010000081">
    <property type="protein sequence ID" value="VFK15630.1"/>
    <property type="molecule type" value="Genomic_DNA"/>
</dbReference>
<proteinExistence type="predicted"/>
<name>A0A450WF14_9GAMM</name>